<dbReference type="InterPro" id="IPR036188">
    <property type="entry name" value="FAD/NAD-bd_sf"/>
</dbReference>
<dbReference type="PANTHER" id="PTHR43004:SF19">
    <property type="entry name" value="BINDING MONOOXYGENASE, PUTATIVE (JCVI)-RELATED"/>
    <property type="match status" value="1"/>
</dbReference>
<dbReference type="SUPFAM" id="SSF51905">
    <property type="entry name" value="FAD/NAD(P)-binding domain"/>
    <property type="match status" value="1"/>
</dbReference>
<dbReference type="InterPro" id="IPR002938">
    <property type="entry name" value="FAD-bd"/>
</dbReference>
<keyword evidence="2" id="KW-0285">Flavoprotein</keyword>
<evidence type="ECO:0000256" key="4">
    <source>
        <dbReference type="SAM" id="MobiDB-lite"/>
    </source>
</evidence>
<feature type="domain" description="FAD-binding" evidence="5">
    <location>
        <begin position="6"/>
        <end position="339"/>
    </location>
</feature>
<dbReference type="GO" id="GO:0016709">
    <property type="term" value="F:oxidoreductase activity, acting on paired donors, with incorporation or reduction of molecular oxygen, NAD(P)H as one donor, and incorporation of one atom of oxygen"/>
    <property type="evidence" value="ECO:0007669"/>
    <property type="project" value="UniProtKB-ARBA"/>
</dbReference>
<evidence type="ECO:0000259" key="5">
    <source>
        <dbReference type="Pfam" id="PF01494"/>
    </source>
</evidence>
<comment type="cofactor">
    <cofactor evidence="1">
        <name>FAD</name>
        <dbReference type="ChEBI" id="CHEBI:57692"/>
    </cofactor>
</comment>
<dbReference type="Proteomes" id="UP000219182">
    <property type="component" value="Unassembled WGS sequence"/>
</dbReference>
<organism evidence="6 7">
    <name type="scientific">Mesorhizobium sanjuanii</name>
    <dbReference type="NCBI Taxonomy" id="2037900"/>
    <lineage>
        <taxon>Bacteria</taxon>
        <taxon>Pseudomonadati</taxon>
        <taxon>Pseudomonadota</taxon>
        <taxon>Alphaproteobacteria</taxon>
        <taxon>Hyphomicrobiales</taxon>
        <taxon>Phyllobacteriaceae</taxon>
        <taxon>Mesorhizobium</taxon>
    </lineage>
</organism>
<accession>A0A2A6FM04</accession>
<gene>
    <name evidence="6" type="ORF">CN311_03285</name>
</gene>
<keyword evidence="7" id="KW-1185">Reference proteome</keyword>
<dbReference type="Pfam" id="PF01494">
    <property type="entry name" value="FAD_binding_3"/>
    <property type="match status" value="1"/>
</dbReference>
<name>A0A2A6FM04_9HYPH</name>
<evidence type="ECO:0000256" key="1">
    <source>
        <dbReference type="ARBA" id="ARBA00001974"/>
    </source>
</evidence>
<evidence type="ECO:0000313" key="6">
    <source>
        <dbReference type="EMBL" id="PDQ22488.1"/>
    </source>
</evidence>
<protein>
    <submittedName>
        <fullName evidence="6">Pentachlorophenol monooxygenase</fullName>
    </submittedName>
</protein>
<keyword evidence="3" id="KW-0274">FAD</keyword>
<feature type="region of interest" description="Disordered" evidence="4">
    <location>
        <begin position="395"/>
        <end position="416"/>
    </location>
</feature>
<dbReference type="PANTHER" id="PTHR43004">
    <property type="entry name" value="TRK SYSTEM POTASSIUM UPTAKE PROTEIN"/>
    <property type="match status" value="1"/>
</dbReference>
<dbReference type="AlphaFoldDB" id="A0A2A6FM04"/>
<dbReference type="Gene3D" id="3.30.70.2450">
    <property type="match status" value="1"/>
</dbReference>
<keyword evidence="6" id="KW-0503">Monooxygenase</keyword>
<dbReference type="Gene3D" id="3.50.50.60">
    <property type="entry name" value="FAD/NAD(P)-binding domain"/>
    <property type="match status" value="1"/>
</dbReference>
<proteinExistence type="predicted"/>
<dbReference type="InterPro" id="IPR050641">
    <property type="entry name" value="RIFMO-like"/>
</dbReference>
<dbReference type="EMBL" id="NWQG01000015">
    <property type="protein sequence ID" value="PDQ22488.1"/>
    <property type="molecule type" value="Genomic_DNA"/>
</dbReference>
<reference evidence="6 7" key="1">
    <citation type="submission" date="2017-09" db="EMBL/GenBank/DDBJ databases">
        <title>Mesorhizobum sanjuanii sp. nov. isolated from nodules of Lotus tenuis in saline-alkaline lowlands of Flooding Pampa.</title>
        <authorList>
            <person name="Sannazzaro A.I."/>
            <person name="Torres Tejerizo G.A."/>
            <person name="Fontana F."/>
            <person name="Cumpa Velazquez L.M."/>
            <person name="Hansen L."/>
            <person name="Pistorio M."/>
            <person name="Estrella M.J."/>
        </authorList>
    </citation>
    <scope>NUCLEOTIDE SEQUENCE [LARGE SCALE GENOMIC DNA]</scope>
    <source>
        <strain evidence="6 7">BSA136</strain>
    </source>
</reference>
<evidence type="ECO:0000313" key="7">
    <source>
        <dbReference type="Proteomes" id="UP000219182"/>
    </source>
</evidence>
<dbReference type="PRINTS" id="PR00420">
    <property type="entry name" value="RNGMNOXGNASE"/>
</dbReference>
<keyword evidence="6" id="KW-0560">Oxidoreductase</keyword>
<evidence type="ECO:0000256" key="2">
    <source>
        <dbReference type="ARBA" id="ARBA00022630"/>
    </source>
</evidence>
<evidence type="ECO:0000256" key="3">
    <source>
        <dbReference type="ARBA" id="ARBA00022827"/>
    </source>
</evidence>
<sequence length="416" mass="45046">MLPETTKVLIIGAGPTGMALSIALHQAGVDHVLIDRLAHGLQSSRAGVIHAQTLESLEPLGVTGRLTELALKLENFAIRDRNRALLKLDFGKLPTKHPYLLMLPQNLTEQVFAERIAALGGVIHRSVEARTVVQDVDGAHVTVVENGREKLISARYVVGADGMNSLARKSAGIEFDGAAYDASFVLADVRLDWPVGATEVSLLFASAGLVVVAPLPDGSYRVVATVDDAPEKPDVADIQALLDSRGPTKERTRVIDLMWSSRFRVHHRLVRAYRKDRLFLMGDAAHVHSPAGGQGMNTGIIDAVMLGQLLGDVVNGVRPEAELDLYEKLRRPAAQEVLELAGRMTEMALARSPVKRFLRNLALSVLNLNPFLKRRLALKLSGLSRAPLARLPVPSRQPVPVTRTGPVAKQGMKLAA</sequence>
<comment type="caution">
    <text evidence="6">The sequence shown here is derived from an EMBL/GenBank/DDBJ whole genome shotgun (WGS) entry which is preliminary data.</text>
</comment>
<dbReference type="GO" id="GO:0071949">
    <property type="term" value="F:FAD binding"/>
    <property type="evidence" value="ECO:0007669"/>
    <property type="project" value="InterPro"/>
</dbReference>